<dbReference type="InterPro" id="IPR022837">
    <property type="entry name" value="MsrQ-like"/>
</dbReference>
<comment type="function">
    <text evidence="8">Part of the MsrPQ system that repairs oxidized periplasmic proteins containing methionine sulfoxide residues (Met-O), using respiratory chain electrons. Thus protects these proteins from oxidative-stress damage caused by reactive species of oxygen and chlorine generated by the host defense mechanisms. MsrPQ is essential for the maintenance of envelope integrity under bleach stress, rescuing a wide series of structurally unrelated periplasmic proteins from methionine oxidation. MsrQ provides electrons for reduction to the reductase catalytic subunit MsrP, using the quinone pool of the respiratory chain.</text>
</comment>
<dbReference type="GO" id="GO:0046872">
    <property type="term" value="F:metal ion binding"/>
    <property type="evidence" value="ECO:0007669"/>
    <property type="project" value="UniProtKB-KW"/>
</dbReference>
<evidence type="ECO:0000256" key="8">
    <source>
        <dbReference type="HAMAP-Rule" id="MF_01207"/>
    </source>
</evidence>
<organism evidence="10 11">
    <name type="scientific">Stutzerimonas xanthomarina DSM 18231</name>
    <dbReference type="NCBI Taxonomy" id="1403346"/>
    <lineage>
        <taxon>Bacteria</taxon>
        <taxon>Pseudomonadati</taxon>
        <taxon>Pseudomonadota</taxon>
        <taxon>Gammaproteobacteria</taxon>
        <taxon>Pseudomonadales</taxon>
        <taxon>Pseudomonadaceae</taxon>
        <taxon>Stutzerimonas</taxon>
    </lineage>
</organism>
<dbReference type="GeneID" id="98639306"/>
<dbReference type="PANTHER" id="PTHR36964">
    <property type="entry name" value="PROTEIN-METHIONINE-SULFOXIDE REDUCTASE HEME-BINDING SUBUNIT MSRQ"/>
    <property type="match status" value="1"/>
</dbReference>
<dbReference type="NCBIfam" id="NF003831">
    <property type="entry name" value="PRK05419.1-2"/>
    <property type="match status" value="1"/>
</dbReference>
<proteinExistence type="inferred from homology"/>
<evidence type="ECO:0000313" key="11">
    <source>
        <dbReference type="Proteomes" id="UP000184000"/>
    </source>
</evidence>
<comment type="subcellular location">
    <subcellularLocation>
        <location evidence="8">Cell membrane</location>
        <topology evidence="8">Multi-pass membrane protein</topology>
    </subcellularLocation>
    <subcellularLocation>
        <location evidence="1">Membrane</location>
        <topology evidence="1">Multi-pass membrane protein</topology>
    </subcellularLocation>
</comment>
<comment type="cofactor">
    <cofactor evidence="8">
        <name>heme b</name>
        <dbReference type="ChEBI" id="CHEBI:60344"/>
    </cofactor>
    <text evidence="8">Binds 1 heme b (iron(II)-protoporphyrin IX) group per subunit.</text>
</comment>
<comment type="caution">
    <text evidence="8">Lacks conserved residue(s) required for the propagation of feature annotation.</text>
</comment>
<comment type="similarity">
    <text evidence="8">Belongs to the MsrQ family.</text>
</comment>
<evidence type="ECO:0000259" key="9">
    <source>
        <dbReference type="Pfam" id="PF01794"/>
    </source>
</evidence>
<evidence type="ECO:0000313" key="10">
    <source>
        <dbReference type="EMBL" id="SHG45367.1"/>
    </source>
</evidence>
<feature type="transmembrane region" description="Helical" evidence="8">
    <location>
        <begin position="170"/>
        <end position="188"/>
    </location>
</feature>
<keyword evidence="8" id="KW-0288">FMN</keyword>
<dbReference type="RefSeq" id="WP_073298691.1">
    <property type="nucleotide sequence ID" value="NZ_FQXA01000001.1"/>
</dbReference>
<feature type="transmembrane region" description="Helical" evidence="8">
    <location>
        <begin position="75"/>
        <end position="97"/>
    </location>
</feature>
<evidence type="ECO:0000256" key="2">
    <source>
        <dbReference type="ARBA" id="ARBA00022448"/>
    </source>
</evidence>
<keyword evidence="7 8" id="KW-0472">Membrane</keyword>
<dbReference type="PANTHER" id="PTHR36964:SF1">
    <property type="entry name" value="PROTEIN-METHIONINE-SULFOXIDE REDUCTASE HEME-BINDING SUBUNIT MSRQ"/>
    <property type="match status" value="1"/>
</dbReference>
<sequence>MRYPWWRLLLFCCVASVPCYWLYLAAAAALGPDPGKVLVDNLGQGALFLLLCSMAMTPLRSLTGWSGWIAFRRQIGLWAFGYASLHLAAYLYFLLGLEFSDFAAELVERPYIAVGAIALMGLLTLAMTSTRWSMRKLGKRWKKLHRIVYPTLLVVLLHMLWVVRSDVGQWSLYATVAAILLAARVPAIERRLVRISAKWRDEQTAKKAENNG</sequence>
<dbReference type="Proteomes" id="UP000184000">
    <property type="component" value="Unassembled WGS sequence"/>
</dbReference>
<dbReference type="InterPro" id="IPR013130">
    <property type="entry name" value="Fe3_Rdtase_TM_dom"/>
</dbReference>
<dbReference type="GO" id="GO:0030091">
    <property type="term" value="P:protein repair"/>
    <property type="evidence" value="ECO:0007669"/>
    <property type="project" value="UniProtKB-UniRule"/>
</dbReference>
<keyword evidence="8" id="KW-1003">Cell membrane</keyword>
<dbReference type="GO" id="GO:0010181">
    <property type="term" value="F:FMN binding"/>
    <property type="evidence" value="ECO:0007669"/>
    <property type="project" value="UniProtKB-UniRule"/>
</dbReference>
<evidence type="ECO:0000256" key="7">
    <source>
        <dbReference type="ARBA" id="ARBA00023136"/>
    </source>
</evidence>
<dbReference type="AlphaFoldDB" id="A0A1M5JXP2"/>
<gene>
    <name evidence="8" type="primary">msrQ</name>
    <name evidence="10" type="ORF">SAMN02744645_0170</name>
</gene>
<reference evidence="10 11" key="1">
    <citation type="submission" date="2016-11" db="EMBL/GenBank/DDBJ databases">
        <authorList>
            <person name="Jaros S."/>
            <person name="Januszkiewicz K."/>
            <person name="Wedrychowicz H."/>
        </authorList>
    </citation>
    <scope>NUCLEOTIDE SEQUENCE [LARGE SCALE GENOMIC DNA]</scope>
    <source>
        <strain evidence="10 11">DSM 18231</strain>
    </source>
</reference>
<dbReference type="GO" id="GO:0005886">
    <property type="term" value="C:plasma membrane"/>
    <property type="evidence" value="ECO:0007669"/>
    <property type="project" value="UniProtKB-SubCell"/>
</dbReference>
<dbReference type="GO" id="GO:0020037">
    <property type="term" value="F:heme binding"/>
    <property type="evidence" value="ECO:0007669"/>
    <property type="project" value="UniProtKB-UniRule"/>
</dbReference>
<dbReference type="HAMAP" id="MF_01207">
    <property type="entry name" value="MsrQ"/>
    <property type="match status" value="1"/>
</dbReference>
<feature type="transmembrane region" description="Helical" evidence="8">
    <location>
        <begin position="43"/>
        <end position="63"/>
    </location>
</feature>
<keyword evidence="6 8" id="KW-0408">Iron</keyword>
<evidence type="ECO:0000256" key="4">
    <source>
        <dbReference type="ARBA" id="ARBA00022692"/>
    </source>
</evidence>
<evidence type="ECO:0000256" key="6">
    <source>
        <dbReference type="ARBA" id="ARBA00023004"/>
    </source>
</evidence>
<keyword evidence="8" id="KW-0479">Metal-binding</keyword>
<keyword evidence="2 8" id="KW-0813">Transport</keyword>
<comment type="subunit">
    <text evidence="8">Heterodimer of a catalytic subunit (MsrP) and a heme-binding subunit (MsrQ).</text>
</comment>
<feature type="domain" description="Ferric oxidoreductase" evidence="9">
    <location>
        <begin position="43"/>
        <end position="155"/>
    </location>
</feature>
<keyword evidence="3 8" id="KW-0349">Heme</keyword>
<feature type="transmembrane region" description="Helical" evidence="8">
    <location>
        <begin position="147"/>
        <end position="164"/>
    </location>
</feature>
<name>A0A1M5JXP2_9GAMM</name>
<dbReference type="GO" id="GO:0016679">
    <property type="term" value="F:oxidoreductase activity, acting on diphenols and related substances as donors"/>
    <property type="evidence" value="ECO:0007669"/>
    <property type="project" value="TreeGrafter"/>
</dbReference>
<accession>A0A1M5JXP2</accession>
<keyword evidence="8" id="KW-0285">Flavoprotein</keyword>
<evidence type="ECO:0000256" key="3">
    <source>
        <dbReference type="ARBA" id="ARBA00022617"/>
    </source>
</evidence>
<keyword evidence="5 8" id="KW-1133">Transmembrane helix</keyword>
<dbReference type="Pfam" id="PF01794">
    <property type="entry name" value="Ferric_reduct"/>
    <property type="match status" value="1"/>
</dbReference>
<keyword evidence="8" id="KW-0249">Electron transport</keyword>
<dbReference type="EMBL" id="FQXA01000001">
    <property type="protein sequence ID" value="SHG45367.1"/>
    <property type="molecule type" value="Genomic_DNA"/>
</dbReference>
<evidence type="ECO:0000256" key="1">
    <source>
        <dbReference type="ARBA" id="ARBA00004141"/>
    </source>
</evidence>
<keyword evidence="4 8" id="KW-0812">Transmembrane</keyword>
<protein>
    <recommendedName>
        <fullName evidence="8">Protein-methionine-sulfoxide reductase heme-binding subunit MsrQ</fullName>
    </recommendedName>
    <alternativeName>
        <fullName evidence="8">Flavocytochrome MsrQ</fullName>
    </alternativeName>
</protein>
<dbReference type="GO" id="GO:0009055">
    <property type="term" value="F:electron transfer activity"/>
    <property type="evidence" value="ECO:0007669"/>
    <property type="project" value="UniProtKB-UniRule"/>
</dbReference>
<feature type="transmembrane region" description="Helical" evidence="8">
    <location>
        <begin position="109"/>
        <end position="126"/>
    </location>
</feature>
<comment type="cofactor">
    <cofactor evidence="8">
        <name>FMN</name>
        <dbReference type="ChEBI" id="CHEBI:58210"/>
    </cofactor>
    <text evidence="8">Binds 1 FMN per subunit.</text>
</comment>
<evidence type="ECO:0000256" key="5">
    <source>
        <dbReference type="ARBA" id="ARBA00022989"/>
    </source>
</evidence>